<dbReference type="Pfam" id="PF01558">
    <property type="entry name" value="POR"/>
    <property type="match status" value="1"/>
</dbReference>
<dbReference type="PANTHER" id="PTHR42730:SF1">
    <property type="entry name" value="2-OXOGLUTARATE SYNTHASE SUBUNIT KORC"/>
    <property type="match status" value="1"/>
</dbReference>
<keyword evidence="1" id="KW-0560">Oxidoreductase</keyword>
<evidence type="ECO:0000313" key="4">
    <source>
        <dbReference type="Proteomes" id="UP000736328"/>
    </source>
</evidence>
<accession>A0A933IAW8</accession>
<dbReference type="AlphaFoldDB" id="A0A933IAW8"/>
<sequence>MKERYEIRLSGSGGQGMITAGIILAEAAGVYDGRKVIQSQSYGPEARGGASKAEVIISNQEIYFPKATAIDILLAMTQEAWESYSKDLKPDAIAIIDSFYVKECDFKNAYCLPLTQKAREEVGIEMVANVIALGAIAELTGVVSKESLEKSLLSRVPKGTEEKNKKALEIGYRLAREAKK</sequence>
<comment type="caution">
    <text evidence="3">The sequence shown here is derived from an EMBL/GenBank/DDBJ whole genome shotgun (WGS) entry which is preliminary data.</text>
</comment>
<dbReference type="GO" id="GO:0016903">
    <property type="term" value="F:oxidoreductase activity, acting on the aldehyde or oxo group of donors"/>
    <property type="evidence" value="ECO:0007669"/>
    <property type="project" value="InterPro"/>
</dbReference>
<dbReference type="Proteomes" id="UP000736328">
    <property type="component" value="Unassembled WGS sequence"/>
</dbReference>
<reference evidence="3" key="1">
    <citation type="submission" date="2020-07" db="EMBL/GenBank/DDBJ databases">
        <title>Huge and variable diversity of episymbiotic CPR bacteria and DPANN archaea in groundwater ecosystems.</title>
        <authorList>
            <person name="He C.Y."/>
            <person name="Keren R."/>
            <person name="Whittaker M."/>
            <person name="Farag I.F."/>
            <person name="Doudna J."/>
            <person name="Cate J.H.D."/>
            <person name="Banfield J.F."/>
        </authorList>
    </citation>
    <scope>NUCLEOTIDE SEQUENCE</scope>
    <source>
        <strain evidence="3">NC_groundwater_1520_Pr4_B-0.1um_53_5</strain>
    </source>
</reference>
<evidence type="ECO:0000313" key="3">
    <source>
        <dbReference type="EMBL" id="MBI4726899.1"/>
    </source>
</evidence>
<name>A0A933IAW8_UNCT6</name>
<dbReference type="EMBL" id="JACQXR010000089">
    <property type="protein sequence ID" value="MBI4726899.1"/>
    <property type="molecule type" value="Genomic_DNA"/>
</dbReference>
<dbReference type="PANTHER" id="PTHR42730">
    <property type="entry name" value="2-OXOGLUTARATE SYNTHASE SUBUNIT KORC"/>
    <property type="match status" value="1"/>
</dbReference>
<organism evidence="3 4">
    <name type="scientific">candidate division TA06 bacterium</name>
    <dbReference type="NCBI Taxonomy" id="2250710"/>
    <lineage>
        <taxon>Bacteria</taxon>
        <taxon>Bacteria division TA06</taxon>
    </lineage>
</organism>
<dbReference type="InterPro" id="IPR019752">
    <property type="entry name" value="Pyrv/ketoisovalerate_OxRed_cat"/>
</dbReference>
<dbReference type="InterPro" id="IPR002869">
    <property type="entry name" value="Pyrv_flavodox_OxRed_cen"/>
</dbReference>
<protein>
    <submittedName>
        <fullName evidence="3">2-oxoacid:acceptor oxidoreductase family protein</fullName>
    </submittedName>
</protein>
<dbReference type="Gene3D" id="3.40.920.10">
    <property type="entry name" value="Pyruvate-ferredoxin oxidoreductase, PFOR, domain III"/>
    <property type="match status" value="1"/>
</dbReference>
<dbReference type="SUPFAM" id="SSF53323">
    <property type="entry name" value="Pyruvate-ferredoxin oxidoreductase, PFOR, domain III"/>
    <property type="match status" value="1"/>
</dbReference>
<proteinExistence type="predicted"/>
<gene>
    <name evidence="3" type="ORF">HY768_06710</name>
</gene>
<feature type="domain" description="Pyruvate/ketoisovalerate oxidoreductase catalytic" evidence="2">
    <location>
        <begin position="13"/>
        <end position="172"/>
    </location>
</feature>
<dbReference type="InterPro" id="IPR052554">
    <property type="entry name" value="2-oxoglutarate_synth_KorC"/>
</dbReference>
<evidence type="ECO:0000259" key="2">
    <source>
        <dbReference type="Pfam" id="PF01558"/>
    </source>
</evidence>
<evidence type="ECO:0000256" key="1">
    <source>
        <dbReference type="ARBA" id="ARBA00023002"/>
    </source>
</evidence>